<comment type="subcellular location">
    <subcellularLocation>
        <location evidence="1">Nucleus</location>
    </subcellularLocation>
</comment>
<evidence type="ECO:0000256" key="5">
    <source>
        <dbReference type="ARBA" id="ARBA00023242"/>
    </source>
</evidence>
<dbReference type="GO" id="GO:0045943">
    <property type="term" value="P:positive regulation of transcription by RNA polymerase I"/>
    <property type="evidence" value="ECO:0007669"/>
    <property type="project" value="TreeGrafter"/>
</dbReference>
<evidence type="ECO:0000256" key="3">
    <source>
        <dbReference type="ARBA" id="ARBA00022574"/>
    </source>
</evidence>
<dbReference type="GO" id="GO:0006364">
    <property type="term" value="P:rRNA processing"/>
    <property type="evidence" value="ECO:0007669"/>
    <property type="project" value="UniProtKB-KW"/>
</dbReference>
<dbReference type="InterPro" id="IPR018983">
    <property type="entry name" value="U3_snoRNA-assocProt_15_C"/>
</dbReference>
<dbReference type="Proteomes" id="UP000283210">
    <property type="component" value="Chromosome 9"/>
</dbReference>
<keyword evidence="3" id="KW-0853">WD repeat</keyword>
<protein>
    <recommendedName>
        <fullName evidence="7">U3 small nucleolar RNA-associated protein 15 C-terminal domain-containing protein</fullName>
    </recommendedName>
</protein>
<feature type="domain" description="U3 small nucleolar RNA-associated protein 15 C-terminal" evidence="7">
    <location>
        <begin position="5"/>
        <end position="110"/>
    </location>
</feature>
<evidence type="ECO:0000313" key="9">
    <source>
        <dbReference type="Proteomes" id="UP000283210"/>
    </source>
</evidence>
<dbReference type="OrthoDB" id="431715at2759"/>
<evidence type="ECO:0000256" key="1">
    <source>
        <dbReference type="ARBA" id="ARBA00004123"/>
    </source>
</evidence>
<sequence length="146" mass="15995">MEAGTRGRKPEITVAVIKELDRRGTLKNALAGRDEQELSRLLSFLIGNLVDARFAPVLITPAEMILDIYQPVIGQSSVVDKQLLHLQSLLERELDYQKDLLEVLGMLDTLFASSLPKMEVPCSGISSSNGLTQGESTASRTQVQVT</sequence>
<name>A0A3S2UCE2_ORYJA</name>
<evidence type="ECO:0000256" key="2">
    <source>
        <dbReference type="ARBA" id="ARBA00022552"/>
    </source>
</evidence>
<evidence type="ECO:0000259" key="7">
    <source>
        <dbReference type="Pfam" id="PF09384"/>
    </source>
</evidence>
<evidence type="ECO:0000256" key="4">
    <source>
        <dbReference type="ARBA" id="ARBA00022737"/>
    </source>
</evidence>
<evidence type="ECO:0000256" key="6">
    <source>
        <dbReference type="SAM" id="MobiDB-lite"/>
    </source>
</evidence>
<organism evidence="8 9">
    <name type="scientific">Oryzias javanicus</name>
    <name type="common">Javanese ricefish</name>
    <name type="synonym">Aplocheilus javanicus</name>
    <dbReference type="NCBI Taxonomy" id="123683"/>
    <lineage>
        <taxon>Eukaryota</taxon>
        <taxon>Metazoa</taxon>
        <taxon>Chordata</taxon>
        <taxon>Craniata</taxon>
        <taxon>Vertebrata</taxon>
        <taxon>Euteleostomi</taxon>
        <taxon>Actinopterygii</taxon>
        <taxon>Neopterygii</taxon>
        <taxon>Teleostei</taxon>
        <taxon>Neoteleostei</taxon>
        <taxon>Acanthomorphata</taxon>
        <taxon>Ovalentaria</taxon>
        <taxon>Atherinomorphae</taxon>
        <taxon>Beloniformes</taxon>
        <taxon>Adrianichthyidae</taxon>
        <taxon>Oryziinae</taxon>
        <taxon>Oryzias</taxon>
    </lineage>
</organism>
<dbReference type="PANTHER" id="PTHR19924">
    <property type="entry name" value="UTP15 U3 SMALL NUCLEOLAR RNA-ASSOCIATED PROTEIN 15 FAMILY MEMBER"/>
    <property type="match status" value="1"/>
</dbReference>
<proteinExistence type="predicted"/>
<keyword evidence="2" id="KW-0698">rRNA processing</keyword>
<keyword evidence="9" id="KW-1185">Reference proteome</keyword>
<gene>
    <name evidence="8" type="ORF">OJAV_G00086770</name>
</gene>
<evidence type="ECO:0000313" key="8">
    <source>
        <dbReference type="EMBL" id="RVE67937.1"/>
    </source>
</evidence>
<keyword evidence="5" id="KW-0539">Nucleus</keyword>
<dbReference type="PANTHER" id="PTHR19924:SF26">
    <property type="entry name" value="U3 SMALL NUCLEOLAR RNA-ASSOCIATED PROTEIN 15 HOMOLOG"/>
    <property type="match status" value="1"/>
</dbReference>
<dbReference type="EMBL" id="CM012445">
    <property type="protein sequence ID" value="RVE67937.1"/>
    <property type="molecule type" value="Genomic_DNA"/>
</dbReference>
<accession>A0A3S2UCE2</accession>
<dbReference type="GO" id="GO:0005730">
    <property type="term" value="C:nucleolus"/>
    <property type="evidence" value="ECO:0007669"/>
    <property type="project" value="InterPro"/>
</dbReference>
<feature type="region of interest" description="Disordered" evidence="6">
    <location>
        <begin position="126"/>
        <end position="146"/>
    </location>
</feature>
<dbReference type="AlphaFoldDB" id="A0A3S2UCE2"/>
<reference evidence="8 9" key="1">
    <citation type="submission" date="2018-11" db="EMBL/GenBank/DDBJ databases">
        <authorList>
            <person name="Lopez-Roques C."/>
            <person name="Donnadieu C."/>
            <person name="Bouchez O."/>
            <person name="Klopp C."/>
            <person name="Cabau C."/>
            <person name="Zahm M."/>
        </authorList>
    </citation>
    <scope>NUCLEOTIDE SEQUENCE [LARGE SCALE GENOMIC DNA]</scope>
    <source>
        <strain evidence="8">RS831</strain>
        <tissue evidence="8">Whole body</tissue>
    </source>
</reference>
<keyword evidence="4" id="KW-0677">Repeat</keyword>
<dbReference type="Pfam" id="PF09384">
    <property type="entry name" value="UTP15_C"/>
    <property type="match status" value="1"/>
</dbReference>
<reference evidence="8 9" key="2">
    <citation type="submission" date="2019-01" db="EMBL/GenBank/DDBJ databases">
        <title>A chromosome length genome reference of the Java medaka (oryzias javanicus).</title>
        <authorList>
            <person name="Herpin A."/>
            <person name="Takehana Y."/>
            <person name="Naruse K."/>
            <person name="Ansai S."/>
            <person name="Kawaguchi M."/>
        </authorList>
    </citation>
    <scope>NUCLEOTIDE SEQUENCE [LARGE SCALE GENOMIC DNA]</scope>
    <source>
        <strain evidence="8">RS831</strain>
        <tissue evidence="8">Whole body</tissue>
    </source>
</reference>